<dbReference type="NCBIfam" id="NF000355">
    <property type="entry name" value="ribo_prot_ABC_F"/>
    <property type="match status" value="1"/>
</dbReference>
<dbReference type="SUPFAM" id="SSF52540">
    <property type="entry name" value="P-loop containing nucleoside triphosphate hydrolases"/>
    <property type="match status" value="2"/>
</dbReference>
<evidence type="ECO:0000256" key="1">
    <source>
        <dbReference type="ARBA" id="ARBA00022741"/>
    </source>
</evidence>
<dbReference type="InterPro" id="IPR027417">
    <property type="entry name" value="P-loop_NTPase"/>
</dbReference>
<comment type="caution">
    <text evidence="6">The sequence shown here is derived from an EMBL/GenBank/DDBJ whole genome shotgun (WGS) entry which is preliminary data.</text>
</comment>
<keyword evidence="1" id="KW-0547">Nucleotide-binding</keyword>
<feature type="coiled-coil region" evidence="3">
    <location>
        <begin position="544"/>
        <end position="606"/>
    </location>
</feature>
<name>A0ABT9VIT9_9BACI</name>
<dbReference type="PROSITE" id="PS50893">
    <property type="entry name" value="ABC_TRANSPORTER_2"/>
    <property type="match status" value="2"/>
</dbReference>
<dbReference type="CDD" id="cd03221">
    <property type="entry name" value="ABCF_EF-3"/>
    <property type="match status" value="2"/>
</dbReference>
<dbReference type="PANTHER" id="PTHR42855">
    <property type="entry name" value="ABC TRANSPORTER ATP-BINDING SUBUNIT"/>
    <property type="match status" value="1"/>
</dbReference>
<evidence type="ECO:0000313" key="6">
    <source>
        <dbReference type="EMBL" id="MDQ0160760.1"/>
    </source>
</evidence>
<keyword evidence="7" id="KW-1185">Reference proteome</keyword>
<evidence type="ECO:0000313" key="7">
    <source>
        <dbReference type="Proteomes" id="UP001224359"/>
    </source>
</evidence>
<evidence type="ECO:0000256" key="2">
    <source>
        <dbReference type="ARBA" id="ARBA00022840"/>
    </source>
</evidence>
<evidence type="ECO:0000256" key="3">
    <source>
        <dbReference type="SAM" id="Coils"/>
    </source>
</evidence>
<dbReference type="SMART" id="SM00382">
    <property type="entry name" value="AAA"/>
    <property type="match status" value="2"/>
</dbReference>
<dbReference type="RefSeq" id="WP_306978243.1">
    <property type="nucleotide sequence ID" value="NZ_JAUSTQ010000018.1"/>
</dbReference>
<reference evidence="6 7" key="1">
    <citation type="submission" date="2023-07" db="EMBL/GenBank/DDBJ databases">
        <title>Genomic Encyclopedia of Type Strains, Phase IV (KMG-IV): sequencing the most valuable type-strain genomes for metagenomic binning, comparative biology and taxonomic classification.</title>
        <authorList>
            <person name="Goeker M."/>
        </authorList>
    </citation>
    <scope>NUCLEOTIDE SEQUENCE [LARGE SCALE GENOMIC DNA]</scope>
    <source>
        <strain evidence="6 7">DSM 16460</strain>
    </source>
</reference>
<feature type="region of interest" description="Disordered" evidence="4">
    <location>
        <begin position="284"/>
        <end position="305"/>
    </location>
</feature>
<keyword evidence="3" id="KW-0175">Coiled coil</keyword>
<feature type="domain" description="ABC transporter" evidence="5">
    <location>
        <begin position="4"/>
        <end position="253"/>
    </location>
</feature>
<evidence type="ECO:0000256" key="4">
    <source>
        <dbReference type="SAM" id="MobiDB-lite"/>
    </source>
</evidence>
<protein>
    <submittedName>
        <fullName evidence="6">ATPase subunit of ABC transporter with duplicated ATPase domains</fullName>
    </submittedName>
</protein>
<dbReference type="InterPro" id="IPR003439">
    <property type="entry name" value="ABC_transporter-like_ATP-bd"/>
</dbReference>
<dbReference type="Gene3D" id="3.40.50.300">
    <property type="entry name" value="P-loop containing nucleotide triphosphate hydrolases"/>
    <property type="match status" value="2"/>
</dbReference>
<dbReference type="Pfam" id="PF12848">
    <property type="entry name" value="ABC_tran_Xtn"/>
    <property type="match status" value="1"/>
</dbReference>
<gene>
    <name evidence="6" type="ORF">J2S77_002767</name>
</gene>
<proteinExistence type="predicted"/>
<keyword evidence="2" id="KW-0067">ATP-binding</keyword>
<accession>A0ABT9VIT9</accession>
<dbReference type="InterPro" id="IPR032781">
    <property type="entry name" value="ABC_tran_Xtn"/>
</dbReference>
<organism evidence="6 7">
    <name type="scientific">Alkalibacillus salilacus</name>
    <dbReference type="NCBI Taxonomy" id="284582"/>
    <lineage>
        <taxon>Bacteria</taxon>
        <taxon>Bacillati</taxon>
        <taxon>Bacillota</taxon>
        <taxon>Bacilli</taxon>
        <taxon>Bacillales</taxon>
        <taxon>Bacillaceae</taxon>
        <taxon>Alkalibacillus</taxon>
    </lineage>
</organism>
<dbReference type="PROSITE" id="PS00211">
    <property type="entry name" value="ABC_TRANSPORTER_1"/>
    <property type="match status" value="1"/>
</dbReference>
<sequence length="607" mass="69697">MFVIKAENLTMEKGVRKLFEDVTFDILPNERVALLGMNGVGKTSLINGLLELEPIAEGDIYYGVEWSNIGYMVQAEESHTDLPLRNWVVREHPKEQLRRTLIQLEKDPRDAAILKEYNEAISQYLEVDGYQWEMEIESSLLEMGLIEETWHIPFKQLSGGQKTRAKLVKLMLENAQFIILDEPTNHLDLETIDWLVKWLQAFQGTVLFVSHEREFIDRVATAIFELTSEGLTRYEGGYKEYEAQKEIEEETRRQQYENQEKERRKLKDLIQQYKGWHASANAKASVRDPYAQKKASKQASKLKAKESALEHLEKEAIQKPKKPGRINAQMDASEFTGKRMVHVDQVSKSYGDKAILKDVNVDILKGDRIGVVGANGSGKTTFLELISGLSEGDQGAIHYNPQVKIGQFFQEFEQLNEQNTILDEIMELPNMNQTDARTILACFLFRREEVFKTIGNLSEGEKGRVAFVKLYFSEANLLILDEPNNYFDISSREIIEDALVNYPGSIVLVTHDPYLLRAISNKIISLEQQTMQVFNGTYGDWVNHVNVESEEQQLLNQLTELEARYSQGLLEEYESSQQEEEKVEALKDLKAEIERLKEQVNKLNGSL</sequence>
<evidence type="ECO:0000259" key="5">
    <source>
        <dbReference type="PROSITE" id="PS50893"/>
    </source>
</evidence>
<dbReference type="InterPro" id="IPR051309">
    <property type="entry name" value="ABCF_ATPase"/>
</dbReference>
<dbReference type="EMBL" id="JAUSTQ010000018">
    <property type="protein sequence ID" value="MDQ0160760.1"/>
    <property type="molecule type" value="Genomic_DNA"/>
</dbReference>
<dbReference type="InterPro" id="IPR017871">
    <property type="entry name" value="ABC_transporter-like_CS"/>
</dbReference>
<dbReference type="PANTHER" id="PTHR42855:SF2">
    <property type="entry name" value="DRUG RESISTANCE ABC TRANSPORTER,ATP-BINDING PROTEIN"/>
    <property type="match status" value="1"/>
</dbReference>
<dbReference type="Proteomes" id="UP001224359">
    <property type="component" value="Unassembled WGS sequence"/>
</dbReference>
<feature type="domain" description="ABC transporter" evidence="5">
    <location>
        <begin position="341"/>
        <end position="553"/>
    </location>
</feature>
<dbReference type="InterPro" id="IPR003593">
    <property type="entry name" value="AAA+_ATPase"/>
</dbReference>
<dbReference type="Pfam" id="PF00005">
    <property type="entry name" value="ABC_tran"/>
    <property type="match status" value="2"/>
</dbReference>